<dbReference type="PROSITE" id="PS50035">
    <property type="entry name" value="PLD"/>
    <property type="match status" value="2"/>
</dbReference>
<dbReference type="SMART" id="SM00155">
    <property type="entry name" value="PLDc"/>
    <property type="match status" value="2"/>
</dbReference>
<dbReference type="RefSeq" id="WP_382420043.1">
    <property type="nucleotide sequence ID" value="NZ_JBHSCW010000001.1"/>
</dbReference>
<dbReference type="CDD" id="cd09113">
    <property type="entry name" value="PLDc_ymdC_like_2"/>
    <property type="match status" value="1"/>
</dbReference>
<dbReference type="PANTHER" id="PTHR21248:SF12">
    <property type="entry name" value="CARDIOLIPIN SYNTHASE C"/>
    <property type="match status" value="1"/>
</dbReference>
<evidence type="ECO:0000256" key="3">
    <source>
        <dbReference type="ARBA" id="ARBA00018392"/>
    </source>
</evidence>
<feature type="transmembrane region" description="Helical" evidence="6">
    <location>
        <begin position="12"/>
        <end position="32"/>
    </location>
</feature>
<evidence type="ECO:0000259" key="7">
    <source>
        <dbReference type="PROSITE" id="PS50035"/>
    </source>
</evidence>
<keyword evidence="9" id="KW-1185">Reference proteome</keyword>
<sequence length="524" mass="58736">MDFLFIPLDVLFVLSGVILVFLLASTLAVYSYGRFAERVRGKPSHALETEDTGTELDRSIAPRVEDHPDQSGLMLMPGNLQAFAARAHAAKSAGRSLDMQYYYWRDDLTGGLLAREIVEAADRGVRVRLLIDDINTSGNHQNYLALDSHPNIEVRLFNPCRARANALRRGVEMLLRIFSTTRRMHNKAWIADGRLAIVGGRNIGDAYFDASEGVNFRDMDLLLLGKAVQQTEAIFDSYWNSTSVLPVAALERSHKGNLARFRKKLDRLAESRLAQPYLHRVAQERNAERMLSRRQRLYWSREVTVVSDPPEKAAARGRDSWLARAIFPMMIAAERELQITSPYFIPGEAGVKRLASLAQQGVEVSILTNSLASTDVAAVYGAYANYRKTLLEAGVKLFELRPQAGRRNISLFGSRSARLHTKAFTTDGHSGFIGSFNFDPRSVSLNTEMGVIFRHGRLVEDVRDIFDEQSDPENSYSLALKEDEIVWLDGREGAVEECHHTPEAGFWRRLTAAVIGILPVESQL</sequence>
<dbReference type="Proteomes" id="UP001595799">
    <property type="component" value="Unassembled WGS sequence"/>
</dbReference>
<evidence type="ECO:0000256" key="2">
    <source>
        <dbReference type="ARBA" id="ARBA00004613"/>
    </source>
</evidence>
<organism evidence="8 9">
    <name type="scientific">Fodinicurvata halophila</name>
    <dbReference type="NCBI Taxonomy" id="1419723"/>
    <lineage>
        <taxon>Bacteria</taxon>
        <taxon>Pseudomonadati</taxon>
        <taxon>Pseudomonadota</taxon>
        <taxon>Alphaproteobacteria</taxon>
        <taxon>Rhodospirillales</taxon>
        <taxon>Rhodovibrionaceae</taxon>
        <taxon>Fodinicurvata</taxon>
    </lineage>
</organism>
<keyword evidence="6" id="KW-0812">Transmembrane</keyword>
<dbReference type="PANTHER" id="PTHR21248">
    <property type="entry name" value="CARDIOLIPIN SYNTHASE"/>
    <property type="match status" value="1"/>
</dbReference>
<evidence type="ECO:0000256" key="5">
    <source>
        <dbReference type="ARBA" id="ARBA00029594"/>
    </source>
</evidence>
<feature type="domain" description="PLD phosphodiesterase" evidence="7">
    <location>
        <begin position="415"/>
        <end position="442"/>
    </location>
</feature>
<evidence type="ECO:0000256" key="4">
    <source>
        <dbReference type="ARBA" id="ARBA00022525"/>
    </source>
</evidence>
<dbReference type="SUPFAM" id="SSF56024">
    <property type="entry name" value="Phospholipase D/nuclease"/>
    <property type="match status" value="2"/>
</dbReference>
<proteinExistence type="predicted"/>
<comment type="subcellular location">
    <subcellularLocation>
        <location evidence="2">Secreted</location>
    </subcellularLocation>
</comment>
<evidence type="ECO:0000313" key="9">
    <source>
        <dbReference type="Proteomes" id="UP001595799"/>
    </source>
</evidence>
<protein>
    <recommendedName>
        <fullName evidence="3">Phospholipase D</fullName>
    </recommendedName>
    <alternativeName>
        <fullName evidence="5">Choline phosphatase</fullName>
    </alternativeName>
</protein>
<gene>
    <name evidence="8" type="ORF">ACFOW6_00495</name>
</gene>
<accession>A0ABV8UHA5</accession>
<feature type="domain" description="PLD phosphodiesterase" evidence="7">
    <location>
        <begin position="180"/>
        <end position="207"/>
    </location>
</feature>
<evidence type="ECO:0000313" key="8">
    <source>
        <dbReference type="EMBL" id="MFC4350011.1"/>
    </source>
</evidence>
<dbReference type="InterPro" id="IPR025202">
    <property type="entry name" value="PLD-like_dom"/>
</dbReference>
<keyword evidence="4" id="KW-0964">Secreted</keyword>
<dbReference type="Pfam" id="PF13091">
    <property type="entry name" value="PLDc_2"/>
    <property type="match status" value="2"/>
</dbReference>
<dbReference type="EMBL" id="JBHSCW010000001">
    <property type="protein sequence ID" value="MFC4350011.1"/>
    <property type="molecule type" value="Genomic_DNA"/>
</dbReference>
<dbReference type="Gene3D" id="3.30.870.10">
    <property type="entry name" value="Endonuclease Chain A"/>
    <property type="match status" value="2"/>
</dbReference>
<comment type="function">
    <text evidence="1">Could be a virulence factor.</text>
</comment>
<keyword evidence="6" id="KW-1133">Transmembrane helix</keyword>
<dbReference type="CDD" id="cd09111">
    <property type="entry name" value="PLDc_ymdC_like_1"/>
    <property type="match status" value="1"/>
</dbReference>
<name>A0ABV8UHA5_9PROT</name>
<comment type="caution">
    <text evidence="8">The sequence shown here is derived from an EMBL/GenBank/DDBJ whole genome shotgun (WGS) entry which is preliminary data.</text>
</comment>
<keyword evidence="6" id="KW-0472">Membrane</keyword>
<evidence type="ECO:0000256" key="1">
    <source>
        <dbReference type="ARBA" id="ARBA00003145"/>
    </source>
</evidence>
<reference evidence="9" key="1">
    <citation type="journal article" date="2019" name="Int. J. Syst. Evol. Microbiol.">
        <title>The Global Catalogue of Microorganisms (GCM) 10K type strain sequencing project: providing services to taxonomists for standard genome sequencing and annotation.</title>
        <authorList>
            <consortium name="The Broad Institute Genomics Platform"/>
            <consortium name="The Broad Institute Genome Sequencing Center for Infectious Disease"/>
            <person name="Wu L."/>
            <person name="Ma J."/>
        </authorList>
    </citation>
    <scope>NUCLEOTIDE SEQUENCE [LARGE SCALE GENOMIC DNA]</scope>
    <source>
        <strain evidence="9">CECT 8472</strain>
    </source>
</reference>
<evidence type="ECO:0000256" key="6">
    <source>
        <dbReference type="SAM" id="Phobius"/>
    </source>
</evidence>
<dbReference type="InterPro" id="IPR001736">
    <property type="entry name" value="PLipase_D/transphosphatidylase"/>
</dbReference>